<keyword evidence="4" id="KW-0238">DNA-binding</keyword>
<dbReference type="GO" id="GO:0005656">
    <property type="term" value="C:nuclear pre-replicative complex"/>
    <property type="evidence" value="ECO:0007669"/>
    <property type="project" value="TreeGrafter"/>
</dbReference>
<comment type="caution">
    <text evidence="9">The sequence shown here is derived from an EMBL/GenBank/DDBJ whole genome shotgun (WGS) entry which is preliminary data.</text>
</comment>
<evidence type="ECO:0000313" key="9">
    <source>
        <dbReference type="EMBL" id="KAK8919380.1"/>
    </source>
</evidence>
<dbReference type="InterPro" id="IPR040855">
    <property type="entry name" value="ORC_WH_C"/>
</dbReference>
<dbReference type="Pfam" id="PF07034">
    <property type="entry name" value="ORC3_N"/>
    <property type="match status" value="1"/>
</dbReference>
<name>A0AAP0FWD8_9ASPA</name>
<feature type="domain" description="Origin recognition complex subunit 3 winged helix C-terminal" evidence="8">
    <location>
        <begin position="599"/>
        <end position="726"/>
    </location>
</feature>
<gene>
    <name evidence="9" type="ORF">KSP39_PZI021255</name>
</gene>
<organism evidence="9 10">
    <name type="scientific">Platanthera zijinensis</name>
    <dbReference type="NCBI Taxonomy" id="2320716"/>
    <lineage>
        <taxon>Eukaryota</taxon>
        <taxon>Viridiplantae</taxon>
        <taxon>Streptophyta</taxon>
        <taxon>Embryophyta</taxon>
        <taxon>Tracheophyta</taxon>
        <taxon>Spermatophyta</taxon>
        <taxon>Magnoliopsida</taxon>
        <taxon>Liliopsida</taxon>
        <taxon>Asparagales</taxon>
        <taxon>Orchidaceae</taxon>
        <taxon>Orchidoideae</taxon>
        <taxon>Orchideae</taxon>
        <taxon>Orchidinae</taxon>
        <taxon>Platanthera</taxon>
    </lineage>
</organism>
<protein>
    <recommendedName>
        <fullName evidence="11">Origin of replication complex subunit 3</fullName>
    </recommendedName>
</protein>
<evidence type="ECO:0000256" key="1">
    <source>
        <dbReference type="ARBA" id="ARBA00004123"/>
    </source>
</evidence>
<accession>A0AAP0FWD8</accession>
<dbReference type="GO" id="GO:0005664">
    <property type="term" value="C:nuclear origin of replication recognition complex"/>
    <property type="evidence" value="ECO:0007669"/>
    <property type="project" value="InterPro"/>
</dbReference>
<evidence type="ECO:0000313" key="10">
    <source>
        <dbReference type="Proteomes" id="UP001418222"/>
    </source>
</evidence>
<evidence type="ECO:0000256" key="6">
    <source>
        <dbReference type="SAM" id="MobiDB-lite"/>
    </source>
</evidence>
<evidence type="ECO:0008006" key="11">
    <source>
        <dbReference type="Google" id="ProtNLM"/>
    </source>
</evidence>
<dbReference type="CDD" id="cd20704">
    <property type="entry name" value="Orc3"/>
    <property type="match status" value="1"/>
</dbReference>
<feature type="region of interest" description="Disordered" evidence="6">
    <location>
        <begin position="1"/>
        <end position="22"/>
    </location>
</feature>
<sequence length="728" mass="81645">MVRSPPPIRDSPSSPIAAVDASEVSDNNLQPFFVLHKARRKSERKSSASGRTKRNVDMPPSFPNPSVQGENEAIYERLRLEAFDLTWSKIDSAVKEVLMEINMALFEEILQWVFESFSTIKSMSPSEIMMPYPVATGATCKRIPTAMVLTKNIEFVDDLLTFQDLKGYMQSNGCHATYLSALDLSIKHGIGICLKSLCRQLGLEDSDAVDVPLIASWYCEPENYHKPIVVIIDGMERCNGAVLADFIKLLSEWVMKIPIIFIMGVTTTSDAPRKLLPSTVLHNLQPFMFTMESPRRRMDSLIEAVLLRSCSRFFIGHKVAVFLRNHFIKHDGTITSFLKVLKIACVKHFTGEPLSFFCSDMLPEDCEAFLSAKSESLTEDLQSYAFDLQSCQSEKPAGSNNLAQGLLELKRLQNSWTAVVLCLFEVGKLSKIQLLDIFCEAIDPSLCNERDVGQQLLSPLTPSHKVDAKTFSVKGSLIPQVIQKVRELPSESLCHLLSQWSLHVEEMIEIGEQVRDLHSKINLPQNGHISTGKPVDSIDRPLASSVMGESTPSLNDEVAILLVCMVRNFLVPIESVPFHEIVCFKDVAALKSFLIGDPRGVMQDDLLKSDGYLQSTSCGRRESDLSSSTHDTAILYNLAQEHDDLINLHDWYQSFKIKILIPRTKSKRKTQHLRSSPASKKGKFTSLENEATTQARFCRAVTELQITGLVRMPSKRRPDFLQRISFGL</sequence>
<evidence type="ECO:0000259" key="7">
    <source>
        <dbReference type="Pfam" id="PF07034"/>
    </source>
</evidence>
<dbReference type="GO" id="GO:0006270">
    <property type="term" value="P:DNA replication initiation"/>
    <property type="evidence" value="ECO:0007669"/>
    <property type="project" value="TreeGrafter"/>
</dbReference>
<dbReference type="Pfam" id="PF18137">
    <property type="entry name" value="WHD_ORC"/>
    <property type="match status" value="1"/>
</dbReference>
<dbReference type="GO" id="GO:0031261">
    <property type="term" value="C:DNA replication preinitiation complex"/>
    <property type="evidence" value="ECO:0007669"/>
    <property type="project" value="TreeGrafter"/>
</dbReference>
<keyword evidence="3" id="KW-0235">DNA replication</keyword>
<feature type="region of interest" description="Disordered" evidence="6">
    <location>
        <begin position="36"/>
        <end position="68"/>
    </location>
</feature>
<keyword evidence="5" id="KW-0539">Nucleus</keyword>
<keyword evidence="10" id="KW-1185">Reference proteome</keyword>
<evidence type="ECO:0000256" key="4">
    <source>
        <dbReference type="ARBA" id="ARBA00023125"/>
    </source>
</evidence>
<dbReference type="InterPro" id="IPR045667">
    <property type="entry name" value="ORC3_N"/>
</dbReference>
<dbReference type="EMBL" id="JBBWWQ010000019">
    <property type="protein sequence ID" value="KAK8919380.1"/>
    <property type="molecule type" value="Genomic_DNA"/>
</dbReference>
<comment type="subcellular location">
    <subcellularLocation>
        <location evidence="1">Nucleus</location>
    </subcellularLocation>
</comment>
<dbReference type="Proteomes" id="UP001418222">
    <property type="component" value="Unassembled WGS sequence"/>
</dbReference>
<evidence type="ECO:0000256" key="2">
    <source>
        <dbReference type="ARBA" id="ARBA00010977"/>
    </source>
</evidence>
<evidence type="ECO:0000259" key="8">
    <source>
        <dbReference type="Pfam" id="PF18137"/>
    </source>
</evidence>
<reference evidence="9 10" key="1">
    <citation type="journal article" date="2022" name="Nat. Plants">
        <title>Genomes of leafy and leafless Platanthera orchids illuminate the evolution of mycoheterotrophy.</title>
        <authorList>
            <person name="Li M.H."/>
            <person name="Liu K.W."/>
            <person name="Li Z."/>
            <person name="Lu H.C."/>
            <person name="Ye Q.L."/>
            <person name="Zhang D."/>
            <person name="Wang J.Y."/>
            <person name="Li Y.F."/>
            <person name="Zhong Z.M."/>
            <person name="Liu X."/>
            <person name="Yu X."/>
            <person name="Liu D.K."/>
            <person name="Tu X.D."/>
            <person name="Liu B."/>
            <person name="Hao Y."/>
            <person name="Liao X.Y."/>
            <person name="Jiang Y.T."/>
            <person name="Sun W.H."/>
            <person name="Chen J."/>
            <person name="Chen Y.Q."/>
            <person name="Ai Y."/>
            <person name="Zhai J.W."/>
            <person name="Wu S.S."/>
            <person name="Zhou Z."/>
            <person name="Hsiao Y.Y."/>
            <person name="Wu W.L."/>
            <person name="Chen Y.Y."/>
            <person name="Lin Y.F."/>
            <person name="Hsu J.L."/>
            <person name="Li C.Y."/>
            <person name="Wang Z.W."/>
            <person name="Zhao X."/>
            <person name="Zhong W.Y."/>
            <person name="Ma X.K."/>
            <person name="Ma L."/>
            <person name="Huang J."/>
            <person name="Chen G.Z."/>
            <person name="Huang M.Z."/>
            <person name="Huang L."/>
            <person name="Peng D.H."/>
            <person name="Luo Y.B."/>
            <person name="Zou S.Q."/>
            <person name="Chen S.P."/>
            <person name="Lan S."/>
            <person name="Tsai W.C."/>
            <person name="Van de Peer Y."/>
            <person name="Liu Z.J."/>
        </authorList>
    </citation>
    <scope>NUCLEOTIDE SEQUENCE [LARGE SCALE GENOMIC DNA]</scope>
    <source>
        <strain evidence="9">Lor287</strain>
    </source>
</reference>
<evidence type="ECO:0000256" key="3">
    <source>
        <dbReference type="ARBA" id="ARBA00022705"/>
    </source>
</evidence>
<dbReference type="InterPro" id="IPR020795">
    <property type="entry name" value="ORC3"/>
</dbReference>
<evidence type="ECO:0000256" key="5">
    <source>
        <dbReference type="ARBA" id="ARBA00023242"/>
    </source>
</evidence>
<dbReference type="GO" id="GO:0003688">
    <property type="term" value="F:DNA replication origin binding"/>
    <property type="evidence" value="ECO:0007669"/>
    <property type="project" value="TreeGrafter"/>
</dbReference>
<feature type="domain" description="Origin recognition complex subunit 3 N-terminal" evidence="7">
    <location>
        <begin position="30"/>
        <end position="357"/>
    </location>
</feature>
<dbReference type="PANTHER" id="PTHR12748">
    <property type="entry name" value="ORIGIN RECOGNITION COMPLEX SUBUNIT 3"/>
    <property type="match status" value="1"/>
</dbReference>
<dbReference type="PANTHER" id="PTHR12748:SF0">
    <property type="entry name" value="ORIGIN RECOGNITION COMPLEX SUBUNIT 3"/>
    <property type="match status" value="1"/>
</dbReference>
<dbReference type="AlphaFoldDB" id="A0AAP0FWD8"/>
<comment type="similarity">
    <text evidence="2">Belongs to the ORC3 family.</text>
</comment>
<proteinExistence type="inferred from homology"/>